<dbReference type="Gene3D" id="2.30.30.110">
    <property type="match status" value="1"/>
</dbReference>
<name>A0A7X4W781_9GAMM</name>
<sequence length="111" mass="12612">MTLEPGDIVLIPFPYTDLTSHKRRPVVLLGAPDERGDFPCLAITSRQQHTQAVALDPSHMQQGQLPKPSWVRTGKVYTLNESLVAKHFGRLTQTALRQVHSDFCMRMDCRR</sequence>
<keyword evidence="2" id="KW-1185">Reference proteome</keyword>
<organism evidence="1 2">
    <name type="scientific">Halomonas alimentaria</name>
    <dbReference type="NCBI Taxonomy" id="147248"/>
    <lineage>
        <taxon>Bacteria</taxon>
        <taxon>Pseudomonadati</taxon>
        <taxon>Pseudomonadota</taxon>
        <taxon>Gammaproteobacteria</taxon>
        <taxon>Oceanospirillales</taxon>
        <taxon>Halomonadaceae</taxon>
        <taxon>Halomonas</taxon>
    </lineage>
</organism>
<dbReference type="SUPFAM" id="SSF50118">
    <property type="entry name" value="Cell growth inhibitor/plasmid maintenance toxic component"/>
    <property type="match status" value="1"/>
</dbReference>
<dbReference type="Pfam" id="PF02452">
    <property type="entry name" value="PemK_toxin"/>
    <property type="match status" value="1"/>
</dbReference>
<dbReference type="InterPro" id="IPR011067">
    <property type="entry name" value="Plasmid_toxin/cell-grow_inhib"/>
</dbReference>
<evidence type="ECO:0000313" key="1">
    <source>
        <dbReference type="EMBL" id="NAW35634.1"/>
    </source>
</evidence>
<dbReference type="Proteomes" id="UP000487929">
    <property type="component" value="Unassembled WGS sequence"/>
</dbReference>
<dbReference type="EMBL" id="WUTT01000001">
    <property type="protein sequence ID" value="NAW35634.1"/>
    <property type="molecule type" value="Genomic_DNA"/>
</dbReference>
<accession>A0A7X4W781</accession>
<dbReference type="GO" id="GO:0003677">
    <property type="term" value="F:DNA binding"/>
    <property type="evidence" value="ECO:0007669"/>
    <property type="project" value="InterPro"/>
</dbReference>
<gene>
    <name evidence="1" type="ORF">GRB96_14580</name>
</gene>
<dbReference type="InterPro" id="IPR003477">
    <property type="entry name" value="PemK-like"/>
</dbReference>
<comment type="caution">
    <text evidence="1">The sequence shown here is derived from an EMBL/GenBank/DDBJ whole genome shotgun (WGS) entry which is preliminary data.</text>
</comment>
<dbReference type="OrthoDB" id="9813449at2"/>
<protein>
    <submittedName>
        <fullName evidence="1">Type II toxin-antitoxin system PemK/MazF family toxin</fullName>
    </submittedName>
</protein>
<reference evidence="1 2" key="1">
    <citation type="submission" date="2019-12" db="EMBL/GenBank/DDBJ databases">
        <title>Draft genome sequencing of Halomonas alimentaria DSM 15356.</title>
        <authorList>
            <person name="Pandiyan K."/>
            <person name="Kushwaha P."/>
            <person name="Gowdham M."/>
            <person name="Chakdar H."/>
            <person name="Singh A."/>
            <person name="Kumar M."/>
            <person name="Saxena A.K."/>
        </authorList>
    </citation>
    <scope>NUCLEOTIDE SEQUENCE [LARGE SCALE GENOMIC DNA]</scope>
    <source>
        <strain evidence="1 2">DSM 15356</strain>
    </source>
</reference>
<evidence type="ECO:0000313" key="2">
    <source>
        <dbReference type="Proteomes" id="UP000487929"/>
    </source>
</evidence>
<proteinExistence type="predicted"/>
<dbReference type="AlphaFoldDB" id="A0A7X4W781"/>